<keyword evidence="1" id="KW-0238">DNA-binding</keyword>
<reference evidence="1" key="1">
    <citation type="submission" date="2017-05" db="EMBL/GenBank/DDBJ databases">
        <authorList>
            <person name="Varghese N."/>
            <person name="Submissions S."/>
        </authorList>
    </citation>
    <scope>NUCLEOTIDE SEQUENCE</scope>
    <source>
        <strain evidence="1">LMG 28168</strain>
    </source>
</reference>
<sequence length="309" mass="33723">MHNLDNLSSLKIFSRAAETRSFTEAGNQLSLSASAVGKAIARLEQRLGVRLFHRSTRSIQLTEEGLQFLDGCRRIFDEMEAMEAGLALTRSAPHGRLRVSLPLAGMLMTPTLTAFMQAYPEIELDLHFSDNLVDIINDGFDVVVRTGDASDSRLIARSLGNYHLKLVASPAYLKRAGTPLKPADLIDHSCLHHRFPTNGKLERWPLIAPVDSEDVVVPVATTSSTVEPLIALAEAGLGIVCIPDFACRQQLAAGTLVQVLGEYTEHTGTFRAVWPANPYRSPKLRAFVDFMAAHLLAAKPAAPTMRLSA</sequence>
<dbReference type="Proteomes" id="UP001158048">
    <property type="component" value="Unassembled WGS sequence"/>
</dbReference>
<protein>
    <submittedName>
        <fullName evidence="1">DNA-binding transcriptional regulator, LysR family</fullName>
    </submittedName>
</protein>
<proteinExistence type="predicted"/>
<dbReference type="EMBL" id="FXUY01000001">
    <property type="protein sequence ID" value="SMQ23243.1"/>
    <property type="molecule type" value="Genomic_DNA"/>
</dbReference>
<keyword evidence="2" id="KW-1185">Reference proteome</keyword>
<comment type="caution">
    <text evidence="1">The sequence shown here is derived from an EMBL/GenBank/DDBJ whole genome shotgun (WGS) entry which is preliminary data.</text>
</comment>
<gene>
    <name evidence="1" type="ORF">SAMN04488483_0865</name>
</gene>
<evidence type="ECO:0000313" key="1">
    <source>
        <dbReference type="EMBL" id="SMQ23243.1"/>
    </source>
</evidence>
<name>A0ACD2U156_9PSED</name>
<evidence type="ECO:0000313" key="2">
    <source>
        <dbReference type="Proteomes" id="UP001158048"/>
    </source>
</evidence>
<accession>A0ACD2U156</accession>
<organism evidence="1 2">
    <name type="scientific">Pseudomonas helmanticensis</name>
    <dbReference type="NCBI Taxonomy" id="1471381"/>
    <lineage>
        <taxon>Bacteria</taxon>
        <taxon>Pseudomonadati</taxon>
        <taxon>Pseudomonadota</taxon>
        <taxon>Gammaproteobacteria</taxon>
        <taxon>Pseudomonadales</taxon>
        <taxon>Pseudomonadaceae</taxon>
        <taxon>Pseudomonas</taxon>
    </lineage>
</organism>